<dbReference type="InterPro" id="IPR016186">
    <property type="entry name" value="C-type_lectin-like/link_sf"/>
</dbReference>
<feature type="chain" id="PRO_5031446285" evidence="7">
    <location>
        <begin position="23"/>
        <end position="181"/>
    </location>
</feature>
<dbReference type="FunFam" id="3.10.100.10:FF:000059">
    <property type="entry name" value="Regenerating islet-derived 1"/>
    <property type="match status" value="1"/>
</dbReference>
<evidence type="ECO:0000256" key="6">
    <source>
        <dbReference type="ARBA" id="ARBA00053329"/>
    </source>
</evidence>
<dbReference type="GO" id="GO:0005576">
    <property type="term" value="C:extracellular region"/>
    <property type="evidence" value="ECO:0007669"/>
    <property type="project" value="UniProtKB-SubCell"/>
</dbReference>
<dbReference type="Proteomes" id="UP000233100">
    <property type="component" value="Chromosome 13"/>
</dbReference>
<keyword evidence="10" id="KW-1185">Reference proteome</keyword>
<dbReference type="Gene3D" id="3.10.100.10">
    <property type="entry name" value="Mannose-Binding Protein A, subunit A"/>
    <property type="match status" value="1"/>
</dbReference>
<dbReference type="PANTHER" id="PTHR22803">
    <property type="entry name" value="MANNOSE, PHOSPHOLIPASE, LECTIN RECEPTOR RELATED"/>
    <property type="match status" value="1"/>
</dbReference>
<evidence type="ECO:0000313" key="10">
    <source>
        <dbReference type="Proteomes" id="UP000233100"/>
    </source>
</evidence>
<dbReference type="InterPro" id="IPR001304">
    <property type="entry name" value="C-type_lectin-like"/>
</dbReference>
<name>A0A7N9D8L3_MACFA</name>
<dbReference type="PROSITE" id="PS50041">
    <property type="entry name" value="C_TYPE_LECTIN_2"/>
    <property type="match status" value="1"/>
</dbReference>
<sequence length="181" mass="20340">MAQPNSCFILISCLMFLSLSQGQEVQTDLPKARISCPEGTNAYGSYCYYFNEDLETWVDADLYCQNMNSGNLVSVLTQAEGAFVASLIKETSTDDGNVWIGLYDPKKNRRWHWSSGSLVSYKSWVIGSPSSINPGYCVSLTSSSGKRQRIHPFVYHSLLLSSGDEHRNWGRDEVRSSSKKW</sequence>
<comment type="subcellular location">
    <subcellularLocation>
        <location evidence="1">Secreted</location>
    </subcellularLocation>
</comment>
<feature type="domain" description="C-type lectin" evidence="8">
    <location>
        <begin position="43"/>
        <end position="146"/>
    </location>
</feature>
<dbReference type="SUPFAM" id="SSF56436">
    <property type="entry name" value="C-type lectin-like"/>
    <property type="match status" value="1"/>
</dbReference>
<evidence type="ECO:0000259" key="8">
    <source>
        <dbReference type="PROSITE" id="PS50041"/>
    </source>
</evidence>
<dbReference type="InterPro" id="IPR050111">
    <property type="entry name" value="C-type_lectin/snaclec_domain"/>
</dbReference>
<reference evidence="9" key="2">
    <citation type="submission" date="2025-08" db="UniProtKB">
        <authorList>
            <consortium name="Ensembl"/>
        </authorList>
    </citation>
    <scope>IDENTIFICATION</scope>
</reference>
<comment type="function">
    <text evidence="6">Might act as an inhibitor of spontaneous calcium carbonate precipitation. May be associated with neuronal sprouting in brain, and with brain and pancreas regeneration.</text>
</comment>
<evidence type="ECO:0000256" key="2">
    <source>
        <dbReference type="ARBA" id="ARBA00022525"/>
    </source>
</evidence>
<feature type="signal peptide" evidence="7">
    <location>
        <begin position="1"/>
        <end position="22"/>
    </location>
</feature>
<protein>
    <submittedName>
        <fullName evidence="9">Regenerating family member 1 alpha</fullName>
    </submittedName>
    <submittedName>
        <fullName evidence="9">Rerating family member 1 alpha</fullName>
    </submittedName>
</protein>
<keyword evidence="2" id="KW-0964">Secreted</keyword>
<accession>A0A7N9D8L3</accession>
<evidence type="ECO:0000313" key="9">
    <source>
        <dbReference type="Ensembl" id="ENSMFAP00000059690.1"/>
    </source>
</evidence>
<dbReference type="Ensembl" id="ENSMFAT00000100794.1">
    <property type="protein sequence ID" value="ENSMFAP00000059690.1"/>
    <property type="gene ID" value="ENSMFAG00000002544.2"/>
</dbReference>
<gene>
    <name evidence="9" type="primary">REG1A</name>
</gene>
<dbReference type="PRINTS" id="PR01504">
    <property type="entry name" value="PNCREATITSAP"/>
</dbReference>
<keyword evidence="4" id="KW-0430">Lectin</keyword>
<dbReference type="SMART" id="SM00034">
    <property type="entry name" value="CLECT"/>
    <property type="match status" value="1"/>
</dbReference>
<dbReference type="Pfam" id="PF00059">
    <property type="entry name" value="Lectin_C"/>
    <property type="match status" value="1"/>
</dbReference>
<keyword evidence="3 7" id="KW-0732">Signal</keyword>
<keyword evidence="5" id="KW-1015">Disulfide bond</keyword>
<dbReference type="AlphaFoldDB" id="A0A7N9D8L3"/>
<evidence type="ECO:0000256" key="7">
    <source>
        <dbReference type="SAM" id="SignalP"/>
    </source>
</evidence>
<evidence type="ECO:0000256" key="5">
    <source>
        <dbReference type="ARBA" id="ARBA00023157"/>
    </source>
</evidence>
<reference evidence="9" key="3">
    <citation type="submission" date="2025-09" db="UniProtKB">
        <authorList>
            <consortium name="Ensembl"/>
        </authorList>
    </citation>
    <scope>IDENTIFICATION</scope>
</reference>
<reference evidence="9 10" key="1">
    <citation type="submission" date="2013-03" db="EMBL/GenBank/DDBJ databases">
        <authorList>
            <person name="Warren W."/>
            <person name="Wilson R.K."/>
        </authorList>
    </citation>
    <scope>NUCLEOTIDE SEQUENCE</scope>
</reference>
<evidence type="ECO:0000256" key="4">
    <source>
        <dbReference type="ARBA" id="ARBA00022734"/>
    </source>
</evidence>
<evidence type="ECO:0000256" key="1">
    <source>
        <dbReference type="ARBA" id="ARBA00004613"/>
    </source>
</evidence>
<dbReference type="GO" id="GO:0030246">
    <property type="term" value="F:carbohydrate binding"/>
    <property type="evidence" value="ECO:0007669"/>
    <property type="project" value="UniProtKB-KW"/>
</dbReference>
<organism evidence="9 10">
    <name type="scientific">Macaca fascicularis</name>
    <name type="common">Crab-eating macaque</name>
    <name type="synonym">Cynomolgus monkey</name>
    <dbReference type="NCBI Taxonomy" id="9541"/>
    <lineage>
        <taxon>Eukaryota</taxon>
        <taxon>Metazoa</taxon>
        <taxon>Chordata</taxon>
        <taxon>Craniata</taxon>
        <taxon>Vertebrata</taxon>
        <taxon>Euteleostomi</taxon>
        <taxon>Mammalia</taxon>
        <taxon>Eutheria</taxon>
        <taxon>Euarchontoglires</taxon>
        <taxon>Primates</taxon>
        <taxon>Haplorrhini</taxon>
        <taxon>Catarrhini</taxon>
        <taxon>Cercopithecidae</taxon>
        <taxon>Cercopithecinae</taxon>
        <taxon>Macaca</taxon>
    </lineage>
</organism>
<evidence type="ECO:0000256" key="3">
    <source>
        <dbReference type="ARBA" id="ARBA00022729"/>
    </source>
</evidence>
<dbReference type="InterPro" id="IPR016187">
    <property type="entry name" value="CTDL_fold"/>
</dbReference>
<dbReference type="GeneTree" id="ENSGT00940000162393"/>
<proteinExistence type="predicted"/>